<dbReference type="GeneID" id="140005670"/>
<gene>
    <name evidence="5" type="primary">LOC140005670</name>
</gene>
<reference evidence="4" key="1">
    <citation type="journal article" date="2025" name="Foods">
        <title>Unveiling the Microbial Signatures of Arabica Coffee Cherries: Insights into Ripeness Specific Diversity, Functional Traits, and Implications for Quality and Safety.</title>
        <authorList>
            <consortium name="RefSeq"/>
            <person name="Tenea G.N."/>
            <person name="Cifuentes V."/>
            <person name="Reyes P."/>
            <person name="Cevallos-Vallejos M."/>
        </authorList>
    </citation>
    <scope>NUCLEOTIDE SEQUENCE [LARGE SCALE GENOMIC DNA]</scope>
</reference>
<organism evidence="4 5">
    <name type="scientific">Coffea arabica</name>
    <name type="common">Arabian coffee</name>
    <dbReference type="NCBI Taxonomy" id="13443"/>
    <lineage>
        <taxon>Eukaryota</taxon>
        <taxon>Viridiplantae</taxon>
        <taxon>Streptophyta</taxon>
        <taxon>Embryophyta</taxon>
        <taxon>Tracheophyta</taxon>
        <taxon>Spermatophyta</taxon>
        <taxon>Magnoliopsida</taxon>
        <taxon>eudicotyledons</taxon>
        <taxon>Gunneridae</taxon>
        <taxon>Pentapetalae</taxon>
        <taxon>asterids</taxon>
        <taxon>lamiids</taxon>
        <taxon>Gentianales</taxon>
        <taxon>Rubiaceae</taxon>
        <taxon>Ixoroideae</taxon>
        <taxon>Gardenieae complex</taxon>
        <taxon>Bertiereae - Coffeeae clade</taxon>
        <taxon>Coffeeae</taxon>
        <taxon>Coffea</taxon>
    </lineage>
</organism>
<evidence type="ECO:0000256" key="2">
    <source>
        <dbReference type="ARBA" id="ARBA00023004"/>
    </source>
</evidence>
<dbReference type="SUPFAM" id="SSF51197">
    <property type="entry name" value="Clavaminate synthase-like"/>
    <property type="match status" value="1"/>
</dbReference>
<keyword evidence="4" id="KW-1185">Reference proteome</keyword>
<proteinExistence type="predicted"/>
<reference evidence="5" key="2">
    <citation type="submission" date="2025-08" db="UniProtKB">
        <authorList>
            <consortium name="RefSeq"/>
        </authorList>
    </citation>
    <scope>IDENTIFICATION</scope>
    <source>
        <tissue evidence="5">Leaves</tissue>
    </source>
</reference>
<dbReference type="Gene3D" id="2.60.120.330">
    <property type="entry name" value="B-lactam Antibiotic, Isopenicillin N Synthase, Chain"/>
    <property type="match status" value="1"/>
</dbReference>
<evidence type="ECO:0000259" key="3">
    <source>
        <dbReference type="Pfam" id="PF14226"/>
    </source>
</evidence>
<sequence length="107" mass="11534">MASPASSWSSTAGSLPAKYVAPAEERPGAFPIPISNEIPVIDLGMQMSVINHGVPRELMIEAINMGKEFFGMSIDEKAIFCKNSAKTGKEGYRMYTSSPSLTGNDFE</sequence>
<keyword evidence="1" id="KW-0479">Metal-binding</keyword>
<protein>
    <submittedName>
        <fullName evidence="5">Hyoscyamine 6-dioxygenase-like</fullName>
    </submittedName>
</protein>
<dbReference type="Pfam" id="PF14226">
    <property type="entry name" value="DIOX_N"/>
    <property type="match status" value="1"/>
</dbReference>
<accession>A0ABM4U699</accession>
<feature type="domain" description="Non-haem dioxygenase N-terminal" evidence="3">
    <location>
        <begin position="48"/>
        <end position="94"/>
    </location>
</feature>
<dbReference type="InterPro" id="IPR027443">
    <property type="entry name" value="IPNS-like_sf"/>
</dbReference>
<evidence type="ECO:0000256" key="1">
    <source>
        <dbReference type="ARBA" id="ARBA00022723"/>
    </source>
</evidence>
<dbReference type="RefSeq" id="XP_071902799.1">
    <property type="nucleotide sequence ID" value="XM_072046698.1"/>
</dbReference>
<name>A0ABM4U699_COFAR</name>
<dbReference type="InterPro" id="IPR026992">
    <property type="entry name" value="DIOX_N"/>
</dbReference>
<keyword evidence="2" id="KW-0408">Iron</keyword>
<dbReference type="Proteomes" id="UP001652660">
    <property type="component" value="Chromosome 1c"/>
</dbReference>
<evidence type="ECO:0000313" key="5">
    <source>
        <dbReference type="RefSeq" id="XP_071902799.1"/>
    </source>
</evidence>
<evidence type="ECO:0000313" key="4">
    <source>
        <dbReference type="Proteomes" id="UP001652660"/>
    </source>
</evidence>